<protein>
    <submittedName>
        <fullName evidence="1">Uncharacterized protein</fullName>
    </submittedName>
</protein>
<dbReference type="AlphaFoldDB" id="A0A4Y7K4K1"/>
<proteinExistence type="predicted"/>
<dbReference type="EMBL" id="CM010721">
    <property type="protein sequence ID" value="RZC68284.1"/>
    <property type="molecule type" value="Genomic_DNA"/>
</dbReference>
<evidence type="ECO:0000313" key="1">
    <source>
        <dbReference type="EMBL" id="RZC68284.1"/>
    </source>
</evidence>
<dbReference type="Gramene" id="RZC68284">
    <property type="protein sequence ID" value="RZC68284"/>
    <property type="gene ID" value="C5167_031535"/>
</dbReference>
<evidence type="ECO:0000313" key="2">
    <source>
        <dbReference type="Proteomes" id="UP000316621"/>
    </source>
</evidence>
<gene>
    <name evidence="1" type="ORF">C5167_031535</name>
</gene>
<accession>A0A4Y7K4K1</accession>
<name>A0A4Y7K4K1_PAPSO</name>
<reference evidence="1 2" key="1">
    <citation type="journal article" date="2018" name="Science">
        <title>The opium poppy genome and morphinan production.</title>
        <authorList>
            <person name="Guo L."/>
            <person name="Winzer T."/>
            <person name="Yang X."/>
            <person name="Li Y."/>
            <person name="Ning Z."/>
            <person name="He Z."/>
            <person name="Teodor R."/>
            <person name="Lu Y."/>
            <person name="Bowser T.A."/>
            <person name="Graham I.A."/>
            <person name="Ye K."/>
        </authorList>
    </citation>
    <scope>NUCLEOTIDE SEQUENCE [LARGE SCALE GENOMIC DNA]</scope>
    <source>
        <strain evidence="2">cv. HN1</strain>
        <tissue evidence="1">Leaves</tissue>
    </source>
</reference>
<keyword evidence="2" id="KW-1185">Reference proteome</keyword>
<organism evidence="1 2">
    <name type="scientific">Papaver somniferum</name>
    <name type="common">Opium poppy</name>
    <dbReference type="NCBI Taxonomy" id="3469"/>
    <lineage>
        <taxon>Eukaryota</taxon>
        <taxon>Viridiplantae</taxon>
        <taxon>Streptophyta</taxon>
        <taxon>Embryophyta</taxon>
        <taxon>Tracheophyta</taxon>
        <taxon>Spermatophyta</taxon>
        <taxon>Magnoliopsida</taxon>
        <taxon>Ranunculales</taxon>
        <taxon>Papaveraceae</taxon>
        <taxon>Papaveroideae</taxon>
        <taxon>Papaver</taxon>
    </lineage>
</organism>
<dbReference type="Proteomes" id="UP000316621">
    <property type="component" value="Chromosome 7"/>
</dbReference>
<sequence>MTFFVVCEPETQHMDALLDIIYEVLAKFIIIEIRISSFFCVILNLVDTMNEYLLENLLYTVVGGIRPSVEGAVVNSLLMAVKGIMFPAVLHITQISTSRACTLEVRIQDEDQYYRPDFTTRTSIDQSVQVQVNAGNNFNLELVLYNADTDILDGDPLGRLKAF</sequence>